<comment type="caution">
    <text evidence="7">The sequence shown here is derived from an EMBL/GenBank/DDBJ whole genome shotgun (WGS) entry which is preliminary data.</text>
</comment>
<feature type="transmembrane region" description="Helical" evidence="6">
    <location>
        <begin position="199"/>
        <end position="220"/>
    </location>
</feature>
<dbReference type="InterPro" id="IPR050833">
    <property type="entry name" value="Poly_Biosynth_Transport"/>
</dbReference>
<dbReference type="PANTHER" id="PTHR30250">
    <property type="entry name" value="PST FAMILY PREDICTED COLANIC ACID TRANSPORTER"/>
    <property type="match status" value="1"/>
</dbReference>
<feature type="transmembrane region" description="Helical" evidence="6">
    <location>
        <begin position="36"/>
        <end position="59"/>
    </location>
</feature>
<dbReference type="Proteomes" id="UP000480266">
    <property type="component" value="Unassembled WGS sequence"/>
</dbReference>
<reference evidence="7" key="1">
    <citation type="submission" date="2020-02" db="EMBL/GenBank/DDBJ databases">
        <title>Draft genome sequence of Candidatus Afipia apatlaquensis IBT-C3, a potential strain for decolorization of textile dyes.</title>
        <authorList>
            <person name="Sanchez-Reyes A."/>
            <person name="Breton-Deval L."/>
            <person name="Mangelson H."/>
            <person name="Sanchez-Flores A."/>
        </authorList>
    </citation>
    <scope>NUCLEOTIDE SEQUENCE [LARGE SCALE GENOMIC DNA]</scope>
    <source>
        <strain evidence="7">IBT-C3</strain>
    </source>
</reference>
<feature type="transmembrane region" description="Helical" evidence="6">
    <location>
        <begin position="7"/>
        <end position="30"/>
    </location>
</feature>
<sequence>MKNLNVVLYFGANLVPRLSTFVLLLVLTRLLSMDDYGMFALIVVTGEILDMATGGWVRLFVLSSESKDRVPSAGRLGRALVLTVASCVLSLLCALLLAIVQPSLSGWFTVSVAVYVLAFAVLRLGLTLLQTQQRHGLYAGVEIARGILSLGCGVGAVLAIEPTFFAASLGISLVTLALGTLACAIAFRELPWPYFPRQGYRAALAFGVPIVSVTLLAQTVGWLDRFILNHALGPASVGLYAAAYALARQPVELFSGSLNPYLFPMLVRSYSSEGREAAGRVQSGNILTLILLCGAVAVGIALLAQPFAELVLPEAYRVEAARVMPWIAFATLFASLKNFCFDNAFYITKKNWQQFVSMAPPAVISLLLGLLLIPQGGPQAAAIIAAFSSFVSLAGSAFLSTRLLPFTVPWRAIAGLVISFGLASAATLGTRVLLGGQLPLIILFGGTATFIAVYASTLSASGFALVRMLDRPWEIWRGPSAPTATAESVSY</sequence>
<feature type="transmembrane region" description="Helical" evidence="6">
    <location>
        <begin position="137"/>
        <end position="158"/>
    </location>
</feature>
<dbReference type="EMBL" id="JAAMRR010000621">
    <property type="protein sequence ID" value="NGX95893.1"/>
    <property type="molecule type" value="Genomic_DNA"/>
</dbReference>
<keyword evidence="3 6" id="KW-0812">Transmembrane</keyword>
<comment type="subcellular location">
    <subcellularLocation>
        <location evidence="1">Cell membrane</location>
        <topology evidence="1">Multi-pass membrane protein</topology>
    </subcellularLocation>
</comment>
<feature type="transmembrane region" description="Helical" evidence="6">
    <location>
        <begin position="323"/>
        <end position="340"/>
    </location>
</feature>
<evidence type="ECO:0000256" key="1">
    <source>
        <dbReference type="ARBA" id="ARBA00004651"/>
    </source>
</evidence>
<evidence type="ECO:0000256" key="2">
    <source>
        <dbReference type="ARBA" id="ARBA00022475"/>
    </source>
</evidence>
<accession>A0A7C9VML2</accession>
<keyword evidence="8" id="KW-1185">Reference proteome</keyword>
<evidence type="ECO:0000313" key="8">
    <source>
        <dbReference type="Proteomes" id="UP000480266"/>
    </source>
</evidence>
<keyword evidence="5 6" id="KW-0472">Membrane</keyword>
<feature type="transmembrane region" description="Helical" evidence="6">
    <location>
        <begin position="79"/>
        <end position="100"/>
    </location>
</feature>
<dbReference type="Pfam" id="PF13440">
    <property type="entry name" value="Polysacc_synt_3"/>
    <property type="match status" value="1"/>
</dbReference>
<name>A0A7C9VML2_9BRAD</name>
<evidence type="ECO:0000256" key="6">
    <source>
        <dbReference type="SAM" id="Phobius"/>
    </source>
</evidence>
<feature type="transmembrane region" description="Helical" evidence="6">
    <location>
        <begin position="164"/>
        <end position="187"/>
    </location>
</feature>
<feature type="transmembrane region" description="Helical" evidence="6">
    <location>
        <begin position="284"/>
        <end position="303"/>
    </location>
</feature>
<evidence type="ECO:0000256" key="5">
    <source>
        <dbReference type="ARBA" id="ARBA00023136"/>
    </source>
</evidence>
<evidence type="ECO:0000256" key="4">
    <source>
        <dbReference type="ARBA" id="ARBA00022989"/>
    </source>
</evidence>
<feature type="transmembrane region" description="Helical" evidence="6">
    <location>
        <begin position="106"/>
        <end position="125"/>
    </location>
</feature>
<feature type="transmembrane region" description="Helical" evidence="6">
    <location>
        <begin position="412"/>
        <end position="434"/>
    </location>
</feature>
<feature type="transmembrane region" description="Helical" evidence="6">
    <location>
        <begin position="379"/>
        <end position="400"/>
    </location>
</feature>
<dbReference type="AlphaFoldDB" id="A0A7C9VML2"/>
<evidence type="ECO:0000313" key="7">
    <source>
        <dbReference type="EMBL" id="NGX95893.1"/>
    </source>
</evidence>
<keyword evidence="2" id="KW-1003">Cell membrane</keyword>
<organism evidence="7 8">
    <name type="scientific">Candidatus Afipia apatlaquensis</name>
    <dbReference type="NCBI Taxonomy" id="2712852"/>
    <lineage>
        <taxon>Bacteria</taxon>
        <taxon>Pseudomonadati</taxon>
        <taxon>Pseudomonadota</taxon>
        <taxon>Alphaproteobacteria</taxon>
        <taxon>Hyphomicrobiales</taxon>
        <taxon>Nitrobacteraceae</taxon>
        <taxon>Afipia</taxon>
    </lineage>
</organism>
<dbReference type="PANTHER" id="PTHR30250:SF11">
    <property type="entry name" value="O-ANTIGEN TRANSPORTER-RELATED"/>
    <property type="match status" value="1"/>
</dbReference>
<feature type="transmembrane region" description="Helical" evidence="6">
    <location>
        <begin position="226"/>
        <end position="247"/>
    </location>
</feature>
<dbReference type="GO" id="GO:0005886">
    <property type="term" value="C:plasma membrane"/>
    <property type="evidence" value="ECO:0007669"/>
    <property type="project" value="UniProtKB-SubCell"/>
</dbReference>
<gene>
    <name evidence="7" type="ORF">G4V63_11875</name>
</gene>
<feature type="transmembrane region" description="Helical" evidence="6">
    <location>
        <begin position="352"/>
        <end position="373"/>
    </location>
</feature>
<protein>
    <submittedName>
        <fullName evidence="7">Lipopolysaccharide biosynthesis protein</fullName>
    </submittedName>
</protein>
<evidence type="ECO:0000256" key="3">
    <source>
        <dbReference type="ARBA" id="ARBA00022692"/>
    </source>
</evidence>
<proteinExistence type="predicted"/>
<keyword evidence="4 6" id="KW-1133">Transmembrane helix</keyword>
<feature type="transmembrane region" description="Helical" evidence="6">
    <location>
        <begin position="440"/>
        <end position="466"/>
    </location>
</feature>